<dbReference type="EMBL" id="KL596622">
    <property type="protein sequence ID" value="KER33811.1"/>
    <property type="molecule type" value="Genomic_DNA"/>
</dbReference>
<evidence type="ECO:0000313" key="2">
    <source>
        <dbReference type="Proteomes" id="UP000054324"/>
    </source>
</evidence>
<protein>
    <submittedName>
        <fullName evidence="1">Uncharacterized protein</fullName>
    </submittedName>
</protein>
<dbReference type="AlphaFoldDB" id="A0A075A373"/>
<keyword evidence="2" id="KW-1185">Reference proteome</keyword>
<gene>
    <name evidence="1" type="ORF">T265_00474</name>
</gene>
<organism evidence="1 2">
    <name type="scientific">Opisthorchis viverrini</name>
    <name type="common">Southeast Asian liver fluke</name>
    <dbReference type="NCBI Taxonomy" id="6198"/>
    <lineage>
        <taxon>Eukaryota</taxon>
        <taxon>Metazoa</taxon>
        <taxon>Spiralia</taxon>
        <taxon>Lophotrochozoa</taxon>
        <taxon>Platyhelminthes</taxon>
        <taxon>Trematoda</taxon>
        <taxon>Digenea</taxon>
        <taxon>Opisthorchiida</taxon>
        <taxon>Opisthorchiata</taxon>
        <taxon>Opisthorchiidae</taxon>
        <taxon>Opisthorchis</taxon>
    </lineage>
</organism>
<name>A0A075A373_OPIVI</name>
<dbReference type="RefSeq" id="XP_009162511.1">
    <property type="nucleotide sequence ID" value="XM_009164247.1"/>
</dbReference>
<dbReference type="Proteomes" id="UP000054324">
    <property type="component" value="Unassembled WGS sequence"/>
</dbReference>
<dbReference type="OrthoDB" id="10513785at2759"/>
<dbReference type="CTD" id="20314662"/>
<dbReference type="GeneID" id="20314662"/>
<sequence length="122" mass="13680">MSWLYEGWILPGRPHLARRTVRLLNQSLAQKPNGKAAVMGWECLYITIFTEYVAMHVPTPNLEGQDTVRQTSTHGPTWYERLCECLTDIPQYSSMGLRGIQTATPRQVQVSSATKVSACLIG</sequence>
<accession>A0A075A373</accession>
<proteinExistence type="predicted"/>
<dbReference type="KEGG" id="ovi:T265_00474"/>
<evidence type="ECO:0000313" key="1">
    <source>
        <dbReference type="EMBL" id="KER33811.1"/>
    </source>
</evidence>
<reference evidence="1 2" key="1">
    <citation type="submission" date="2013-11" db="EMBL/GenBank/DDBJ databases">
        <title>Opisthorchis viverrini - life in the bile duct.</title>
        <authorList>
            <person name="Young N.D."/>
            <person name="Nagarajan N."/>
            <person name="Lin S.J."/>
            <person name="Korhonen P.K."/>
            <person name="Jex A.R."/>
            <person name="Hall R.S."/>
            <person name="Safavi-Hemami H."/>
            <person name="Kaewkong W."/>
            <person name="Bertrand D."/>
            <person name="Gao S."/>
            <person name="Seet Q."/>
            <person name="Wongkham S."/>
            <person name="Teh B.T."/>
            <person name="Wongkham C."/>
            <person name="Intapan P.M."/>
            <person name="Maleewong W."/>
            <person name="Yang X."/>
            <person name="Hu M."/>
            <person name="Wang Z."/>
            <person name="Hofmann A."/>
            <person name="Sternberg P.W."/>
            <person name="Tan P."/>
            <person name="Wang J."/>
            <person name="Gasser R.B."/>
        </authorList>
    </citation>
    <scope>NUCLEOTIDE SEQUENCE [LARGE SCALE GENOMIC DNA]</scope>
</reference>